<evidence type="ECO:0000313" key="1">
    <source>
        <dbReference type="EMBL" id="RNA42090.1"/>
    </source>
</evidence>
<keyword evidence="2" id="KW-1185">Reference proteome</keyword>
<evidence type="ECO:0000313" key="2">
    <source>
        <dbReference type="Proteomes" id="UP000276133"/>
    </source>
</evidence>
<name>A0A3M7T2J6_BRAPC</name>
<dbReference type="Proteomes" id="UP000276133">
    <property type="component" value="Unassembled WGS sequence"/>
</dbReference>
<dbReference type="AlphaFoldDB" id="A0A3M7T2J6"/>
<comment type="caution">
    <text evidence="1">The sequence shown here is derived from an EMBL/GenBank/DDBJ whole genome shotgun (WGS) entry which is preliminary data.</text>
</comment>
<organism evidence="1 2">
    <name type="scientific">Brachionus plicatilis</name>
    <name type="common">Marine rotifer</name>
    <name type="synonym">Brachionus muelleri</name>
    <dbReference type="NCBI Taxonomy" id="10195"/>
    <lineage>
        <taxon>Eukaryota</taxon>
        <taxon>Metazoa</taxon>
        <taxon>Spiralia</taxon>
        <taxon>Gnathifera</taxon>
        <taxon>Rotifera</taxon>
        <taxon>Eurotatoria</taxon>
        <taxon>Monogononta</taxon>
        <taxon>Pseudotrocha</taxon>
        <taxon>Ploima</taxon>
        <taxon>Brachionidae</taxon>
        <taxon>Brachionus</taxon>
    </lineage>
</organism>
<accession>A0A3M7T2J6</accession>
<sequence length="69" mass="7938">MYSLSKASGKYLIVCLLNIVTERIKKNFDVMADTVFKVKLDNGFSSKILFFLAVSVFGQTYLDWFTDEK</sequence>
<dbReference type="EMBL" id="REGN01000415">
    <property type="protein sequence ID" value="RNA42090.1"/>
    <property type="molecule type" value="Genomic_DNA"/>
</dbReference>
<protein>
    <submittedName>
        <fullName evidence="1">Uncharacterized protein</fullName>
    </submittedName>
</protein>
<reference evidence="1 2" key="1">
    <citation type="journal article" date="2018" name="Sci. Rep.">
        <title>Genomic signatures of local adaptation to the degree of environmental predictability in rotifers.</title>
        <authorList>
            <person name="Franch-Gras L."/>
            <person name="Hahn C."/>
            <person name="Garcia-Roger E.M."/>
            <person name="Carmona M.J."/>
            <person name="Serra M."/>
            <person name="Gomez A."/>
        </authorList>
    </citation>
    <scope>NUCLEOTIDE SEQUENCE [LARGE SCALE GENOMIC DNA]</scope>
    <source>
        <strain evidence="1">HYR1</strain>
    </source>
</reference>
<proteinExistence type="predicted"/>
<gene>
    <name evidence="1" type="ORF">BpHYR1_012591</name>
</gene>